<dbReference type="InterPro" id="IPR051156">
    <property type="entry name" value="Mito/Outer_Membr_Metalloprot"/>
</dbReference>
<evidence type="ECO:0000256" key="3">
    <source>
        <dbReference type="ARBA" id="ARBA00022801"/>
    </source>
</evidence>
<accession>A0AAW9R5W1</accession>
<evidence type="ECO:0000256" key="5">
    <source>
        <dbReference type="ARBA" id="ARBA00023049"/>
    </source>
</evidence>
<dbReference type="EMBL" id="JAZHOG010000003">
    <property type="protein sequence ID" value="MEJ8567149.1"/>
    <property type="molecule type" value="Genomic_DNA"/>
</dbReference>
<dbReference type="PANTHER" id="PTHR22726:SF1">
    <property type="entry name" value="METALLOENDOPEPTIDASE OMA1, MITOCHONDRIAL"/>
    <property type="match status" value="1"/>
</dbReference>
<feature type="domain" description="Peptidase M48" evidence="7">
    <location>
        <begin position="56"/>
        <end position="236"/>
    </location>
</feature>
<dbReference type="Proteomes" id="UP001359886">
    <property type="component" value="Unassembled WGS sequence"/>
</dbReference>
<dbReference type="PANTHER" id="PTHR22726">
    <property type="entry name" value="METALLOENDOPEPTIDASE OMA1"/>
    <property type="match status" value="1"/>
</dbReference>
<dbReference type="AlphaFoldDB" id="A0AAW9R5W1"/>
<comment type="similarity">
    <text evidence="6">Belongs to the peptidase M48 family.</text>
</comment>
<evidence type="ECO:0000256" key="4">
    <source>
        <dbReference type="ARBA" id="ARBA00022833"/>
    </source>
</evidence>
<comment type="caution">
    <text evidence="8">The sequence shown here is derived from an EMBL/GenBank/DDBJ whole genome shotgun (WGS) entry which is preliminary data.</text>
</comment>
<evidence type="ECO:0000313" key="8">
    <source>
        <dbReference type="EMBL" id="MEJ8567149.1"/>
    </source>
</evidence>
<dbReference type="GO" id="GO:0016020">
    <property type="term" value="C:membrane"/>
    <property type="evidence" value="ECO:0007669"/>
    <property type="project" value="TreeGrafter"/>
</dbReference>
<evidence type="ECO:0000256" key="6">
    <source>
        <dbReference type="RuleBase" id="RU003983"/>
    </source>
</evidence>
<evidence type="ECO:0000256" key="2">
    <source>
        <dbReference type="ARBA" id="ARBA00022723"/>
    </source>
</evidence>
<keyword evidence="1 6" id="KW-0645">Protease</keyword>
<name>A0AAW9R5W1_9GAMM</name>
<evidence type="ECO:0000256" key="1">
    <source>
        <dbReference type="ARBA" id="ARBA00022670"/>
    </source>
</evidence>
<dbReference type="Gene3D" id="3.30.2010.10">
    <property type="entry name" value="Metalloproteases ('zincins'), catalytic domain"/>
    <property type="match status" value="1"/>
</dbReference>
<evidence type="ECO:0000313" key="9">
    <source>
        <dbReference type="Proteomes" id="UP001359886"/>
    </source>
</evidence>
<keyword evidence="4 6" id="KW-0862">Zinc</keyword>
<dbReference type="CDD" id="cd07331">
    <property type="entry name" value="M48C_Oma1_like"/>
    <property type="match status" value="1"/>
</dbReference>
<dbReference type="InterPro" id="IPR001915">
    <property type="entry name" value="Peptidase_M48"/>
</dbReference>
<protein>
    <submittedName>
        <fullName evidence="8">M48 family metallopeptidase</fullName>
    </submittedName>
</protein>
<keyword evidence="3 6" id="KW-0378">Hydrolase</keyword>
<reference evidence="8 9" key="1">
    <citation type="submission" date="2024-02" db="EMBL/GenBank/DDBJ databases">
        <title>A novel Wenzhouxiangellaceae bacterium, isolated from coastal sediments.</title>
        <authorList>
            <person name="Du Z.-J."/>
            <person name="Ye Y.-Q."/>
            <person name="Zhang X.-Y."/>
        </authorList>
    </citation>
    <scope>NUCLEOTIDE SEQUENCE [LARGE SCALE GENOMIC DNA]</scope>
    <source>
        <strain evidence="8 9">CH-27</strain>
    </source>
</reference>
<dbReference type="GO" id="GO:0004222">
    <property type="term" value="F:metalloendopeptidase activity"/>
    <property type="evidence" value="ECO:0007669"/>
    <property type="project" value="InterPro"/>
</dbReference>
<proteinExistence type="inferred from homology"/>
<evidence type="ECO:0000259" key="7">
    <source>
        <dbReference type="Pfam" id="PF01435"/>
    </source>
</evidence>
<gene>
    <name evidence="8" type="ORF">V3330_05880</name>
</gene>
<comment type="cofactor">
    <cofactor evidence="6">
        <name>Zn(2+)</name>
        <dbReference type="ChEBI" id="CHEBI:29105"/>
    </cofactor>
    <text evidence="6">Binds 1 zinc ion per subunit.</text>
</comment>
<keyword evidence="5 6" id="KW-0482">Metalloprotease</keyword>
<keyword evidence="2" id="KW-0479">Metal-binding</keyword>
<dbReference type="GO" id="GO:0046872">
    <property type="term" value="F:metal ion binding"/>
    <property type="evidence" value="ECO:0007669"/>
    <property type="project" value="UniProtKB-KW"/>
</dbReference>
<sequence length="264" mass="28051">MTCLLAACATSPTGRRQLMLVSEQTAIQSSAQAYVQEVGKLKQEGKLSDDPAVVERVRRITGRLVSQALVMRPDAADWKWSVAVIDDPDTVNAWCMAGGRMAIYTGLIEKLQPTDDELAQVMGHEIAHALANHTAEKMSVAMASGLGVAAVGVASDNKGIAMTGAAAAAALAVTLPNSRAAETEADRIGIELAARAGYDPDAAVSLWQKMNRESGSGVPQFLSTHPNPQNRQQKLAALGPEMARYYVQPGDRPIYPVITESAVR</sequence>
<keyword evidence="9" id="KW-1185">Reference proteome</keyword>
<organism evidence="8 9">
    <name type="scientific">Elongatibacter sediminis</name>
    <dbReference type="NCBI Taxonomy" id="3119006"/>
    <lineage>
        <taxon>Bacteria</taxon>
        <taxon>Pseudomonadati</taxon>
        <taxon>Pseudomonadota</taxon>
        <taxon>Gammaproteobacteria</taxon>
        <taxon>Chromatiales</taxon>
        <taxon>Wenzhouxiangellaceae</taxon>
        <taxon>Elongatibacter</taxon>
    </lineage>
</organism>
<dbReference type="GO" id="GO:0051603">
    <property type="term" value="P:proteolysis involved in protein catabolic process"/>
    <property type="evidence" value="ECO:0007669"/>
    <property type="project" value="TreeGrafter"/>
</dbReference>
<dbReference type="Pfam" id="PF01435">
    <property type="entry name" value="Peptidase_M48"/>
    <property type="match status" value="1"/>
</dbReference>